<dbReference type="KEGG" id="uli:ETAA1_37670"/>
<protein>
    <submittedName>
        <fullName evidence="1">Uncharacterized protein</fullName>
    </submittedName>
</protein>
<evidence type="ECO:0000313" key="1">
    <source>
        <dbReference type="EMBL" id="QDU21794.1"/>
    </source>
</evidence>
<dbReference type="RefSeq" id="WP_202920223.1">
    <property type="nucleotide sequence ID" value="NZ_CP036273.1"/>
</dbReference>
<dbReference type="Proteomes" id="UP000319576">
    <property type="component" value="Chromosome"/>
</dbReference>
<organism evidence="1 2">
    <name type="scientific">Urbifossiella limnaea</name>
    <dbReference type="NCBI Taxonomy" id="2528023"/>
    <lineage>
        <taxon>Bacteria</taxon>
        <taxon>Pseudomonadati</taxon>
        <taxon>Planctomycetota</taxon>
        <taxon>Planctomycetia</taxon>
        <taxon>Gemmatales</taxon>
        <taxon>Gemmataceae</taxon>
        <taxon>Urbifossiella</taxon>
    </lineage>
</organism>
<reference evidence="1 2" key="1">
    <citation type="submission" date="2019-02" db="EMBL/GenBank/DDBJ databases">
        <title>Deep-cultivation of Planctomycetes and their phenomic and genomic characterization uncovers novel biology.</title>
        <authorList>
            <person name="Wiegand S."/>
            <person name="Jogler M."/>
            <person name="Boedeker C."/>
            <person name="Pinto D."/>
            <person name="Vollmers J."/>
            <person name="Rivas-Marin E."/>
            <person name="Kohn T."/>
            <person name="Peeters S.H."/>
            <person name="Heuer A."/>
            <person name="Rast P."/>
            <person name="Oberbeckmann S."/>
            <person name="Bunk B."/>
            <person name="Jeske O."/>
            <person name="Meyerdierks A."/>
            <person name="Storesund J.E."/>
            <person name="Kallscheuer N."/>
            <person name="Luecker S."/>
            <person name="Lage O.M."/>
            <person name="Pohl T."/>
            <person name="Merkel B.J."/>
            <person name="Hornburger P."/>
            <person name="Mueller R.-W."/>
            <person name="Bruemmer F."/>
            <person name="Labrenz M."/>
            <person name="Spormann A.M."/>
            <person name="Op den Camp H."/>
            <person name="Overmann J."/>
            <person name="Amann R."/>
            <person name="Jetten M.S.M."/>
            <person name="Mascher T."/>
            <person name="Medema M.H."/>
            <person name="Devos D.P."/>
            <person name="Kaster A.-K."/>
            <person name="Ovreas L."/>
            <person name="Rohde M."/>
            <person name="Galperin M.Y."/>
            <person name="Jogler C."/>
        </authorList>
    </citation>
    <scope>NUCLEOTIDE SEQUENCE [LARGE SCALE GENOMIC DNA]</scope>
    <source>
        <strain evidence="1 2">ETA_A1</strain>
    </source>
</reference>
<sequence length="186" mass="20449">MGRKPRVGSRAWEESLVNSPMYARNTILDLAKRAEGGSKEAVENLSLWLEKYPGMRALVRELDDLATKVERAWVQRLCGTDELSRKAVEDDLAAMKAELLGPAPSVADKILVGTVLVANLGYQRAALAASLPTDRPEVRAAREKLLSGAQKRLQDALRGWELHAGKKARGLRPRGKLKLFEPEAVA</sequence>
<proteinExistence type="predicted"/>
<evidence type="ECO:0000313" key="2">
    <source>
        <dbReference type="Proteomes" id="UP000319576"/>
    </source>
</evidence>
<gene>
    <name evidence="1" type="ORF">ETAA1_37670</name>
</gene>
<name>A0A517XWE7_9BACT</name>
<dbReference type="AlphaFoldDB" id="A0A517XWE7"/>
<keyword evidence="2" id="KW-1185">Reference proteome</keyword>
<dbReference type="EMBL" id="CP036273">
    <property type="protein sequence ID" value="QDU21794.1"/>
    <property type="molecule type" value="Genomic_DNA"/>
</dbReference>
<accession>A0A517XWE7</accession>